<name>A0AAW0MRY9_9GOBI</name>
<feature type="compositionally biased region" description="Low complexity" evidence="1">
    <location>
        <begin position="81"/>
        <end position="95"/>
    </location>
</feature>
<feature type="compositionally biased region" description="Low complexity" evidence="1">
    <location>
        <begin position="30"/>
        <end position="46"/>
    </location>
</feature>
<reference evidence="3" key="1">
    <citation type="submission" date="2024-04" db="EMBL/GenBank/DDBJ databases">
        <title>Salinicola lusitanus LLJ914,a marine bacterium isolated from the Okinawa Trough.</title>
        <authorList>
            <person name="Li J."/>
        </authorList>
    </citation>
    <scope>NUCLEOTIDE SEQUENCE [LARGE SCALE GENOMIC DNA]</scope>
</reference>
<feature type="compositionally biased region" description="Low complexity" evidence="1">
    <location>
        <begin position="1"/>
        <end position="21"/>
    </location>
</feature>
<feature type="compositionally biased region" description="Low complexity" evidence="1">
    <location>
        <begin position="55"/>
        <end position="65"/>
    </location>
</feature>
<evidence type="ECO:0000313" key="3">
    <source>
        <dbReference type="Proteomes" id="UP001460270"/>
    </source>
</evidence>
<gene>
    <name evidence="2" type="ORF">WMY93_033720</name>
</gene>
<proteinExistence type="predicted"/>
<dbReference type="AlphaFoldDB" id="A0AAW0MRY9"/>
<accession>A0AAW0MRY9</accession>
<protein>
    <submittedName>
        <fullName evidence="2">Uncharacterized protein</fullName>
    </submittedName>
</protein>
<evidence type="ECO:0000256" key="1">
    <source>
        <dbReference type="SAM" id="MobiDB-lite"/>
    </source>
</evidence>
<keyword evidence="3" id="KW-1185">Reference proteome</keyword>
<feature type="region of interest" description="Disordered" evidence="1">
    <location>
        <begin position="1"/>
        <end position="96"/>
    </location>
</feature>
<dbReference type="Proteomes" id="UP001460270">
    <property type="component" value="Unassembled WGS sequence"/>
</dbReference>
<comment type="caution">
    <text evidence="2">The sequence shown here is derived from an EMBL/GenBank/DDBJ whole genome shotgun (WGS) entry which is preliminary data.</text>
</comment>
<dbReference type="EMBL" id="JBBPFD010000240">
    <property type="protein sequence ID" value="KAK7879566.1"/>
    <property type="molecule type" value="Genomic_DNA"/>
</dbReference>
<feature type="region of interest" description="Disordered" evidence="1">
    <location>
        <begin position="264"/>
        <end position="299"/>
    </location>
</feature>
<sequence>MSMSMSLRSSSGLSGRMSSLSLGGGGGGVRVSSSRRCLQVRVRVSGVEGGGGGSVSSSRSVSSGESRVRESQGKEEEEESVSSSRSVSSGESQGCQGSGEEEEAACLRPGACLQVRTGLVRVRTRAGGKLGRARTGVRGSSIFFQGISEVRTRLGQDGSGQNQSWEDWVRGEACRCRLLPGSCLQVRTRTRTMTEVEACLQVRAGAGVELGQNQGQESEEAAGACLQVRTGIELSQGLEDEACRCRLLPGACLQVRAGAGVELGQSQDQESEEAAHLSRSVSAGQKTGPGSEPGSEGEAACLHPGTCLQVRAWGQGQSELELDVGLGQRQGSEAGVRGRGQREELHVFIQELVCRFVGHGTERGVRERVKE</sequence>
<evidence type="ECO:0000313" key="2">
    <source>
        <dbReference type="EMBL" id="KAK7879566.1"/>
    </source>
</evidence>
<feature type="compositionally biased region" description="Low complexity" evidence="1">
    <location>
        <begin position="288"/>
        <end position="298"/>
    </location>
</feature>
<organism evidence="2 3">
    <name type="scientific">Mugilogobius chulae</name>
    <name type="common">yellowstripe goby</name>
    <dbReference type="NCBI Taxonomy" id="88201"/>
    <lineage>
        <taxon>Eukaryota</taxon>
        <taxon>Metazoa</taxon>
        <taxon>Chordata</taxon>
        <taxon>Craniata</taxon>
        <taxon>Vertebrata</taxon>
        <taxon>Euteleostomi</taxon>
        <taxon>Actinopterygii</taxon>
        <taxon>Neopterygii</taxon>
        <taxon>Teleostei</taxon>
        <taxon>Neoteleostei</taxon>
        <taxon>Acanthomorphata</taxon>
        <taxon>Gobiaria</taxon>
        <taxon>Gobiiformes</taxon>
        <taxon>Gobioidei</taxon>
        <taxon>Gobiidae</taxon>
        <taxon>Gobionellinae</taxon>
        <taxon>Mugilogobius</taxon>
    </lineage>
</organism>